<dbReference type="InterPro" id="IPR036895">
    <property type="entry name" value="Uracil-DNA_glycosylase-like_sf"/>
</dbReference>
<keyword evidence="5" id="KW-0539">Nucleus</keyword>
<feature type="active site" description="Proton acceptor" evidence="5 6">
    <location>
        <position position="189"/>
    </location>
</feature>
<proteinExistence type="inferred from homology"/>
<protein>
    <recommendedName>
        <fullName evidence="5 7">Uracil-DNA glycosylase</fullName>
        <shortName evidence="5">UDG</shortName>
        <ecNumber evidence="5 7">3.2.2.27</ecNumber>
    </recommendedName>
</protein>
<dbReference type="InterPro" id="IPR018085">
    <property type="entry name" value="Ura-DNA_Glyclase_AS"/>
</dbReference>
<dbReference type="PANTHER" id="PTHR11264">
    <property type="entry name" value="URACIL-DNA GLYCOSYLASE"/>
    <property type="match status" value="1"/>
</dbReference>
<dbReference type="NCBIfam" id="NF003589">
    <property type="entry name" value="PRK05254.1-2"/>
    <property type="match status" value="1"/>
</dbReference>
<dbReference type="PROSITE" id="PS00130">
    <property type="entry name" value="U_DNA_GLYCOSYLASE"/>
    <property type="match status" value="1"/>
</dbReference>
<dbReference type="NCBIfam" id="NF003592">
    <property type="entry name" value="PRK05254.1-5"/>
    <property type="match status" value="1"/>
</dbReference>
<evidence type="ECO:0000256" key="4">
    <source>
        <dbReference type="ARBA" id="ARBA00023204"/>
    </source>
</evidence>
<feature type="region of interest" description="Disordered" evidence="8">
    <location>
        <begin position="72"/>
        <end position="97"/>
    </location>
</feature>
<dbReference type="NCBIfam" id="TIGR00628">
    <property type="entry name" value="ung"/>
    <property type="match status" value="1"/>
</dbReference>
<dbReference type="NCBIfam" id="NF003591">
    <property type="entry name" value="PRK05254.1-4"/>
    <property type="match status" value="1"/>
</dbReference>
<keyword evidence="3 5" id="KW-0378">Hydrolase</keyword>
<comment type="catalytic activity">
    <reaction evidence="5 7">
        <text>Hydrolyzes single-stranded DNA or mismatched double-stranded DNA and polynucleotides, releasing free uracil.</text>
        <dbReference type="EC" id="3.2.2.27"/>
    </reaction>
</comment>
<feature type="domain" description="Uracil-DNA glycosylase-like" evidence="9">
    <location>
        <begin position="174"/>
        <end position="338"/>
    </location>
</feature>
<dbReference type="AlphaFoldDB" id="A0A5K3FJD4"/>
<sequence length="360" mass="40460">MLRRFNLLALPCSNTIIGRALCLPTVDFRTFKLLSRLLVLGLLPPSMSSQQSILKFLKRPLSESTLSNEARVPKVQRTDFSGSSKSPSSASKDSQALSTDVVQRSEFNRRVAELKLKLANPVKTLIRNMDPEWCHHLASVIQTDSFAKLAMFIEHERSETTVYPPEDQVFSWSRLTPPGKVRVVILGQDPYHGPQQAHGLAFSVKRPQNPPPSLINMYKEIASDCEVSAAEGWPPNHGDLTHWAEQGVLLLNAVLTVRRSQPNSHKDRGWEKLTNAVINHINTSCSHVVFLLWGANAQAQGARIDRNKHLVLEAPHPSPLSASRGFFGCRHFRNTRWSALTDCWLNNNKQSNRRLPEFNS</sequence>
<organism evidence="10">
    <name type="scientific">Mesocestoides corti</name>
    <name type="common">Flatworm</name>
    <dbReference type="NCBI Taxonomy" id="53468"/>
    <lineage>
        <taxon>Eukaryota</taxon>
        <taxon>Metazoa</taxon>
        <taxon>Spiralia</taxon>
        <taxon>Lophotrochozoa</taxon>
        <taxon>Platyhelminthes</taxon>
        <taxon>Cestoda</taxon>
        <taxon>Eucestoda</taxon>
        <taxon>Cyclophyllidea</taxon>
        <taxon>Mesocestoididae</taxon>
        <taxon>Mesocestoides</taxon>
    </lineage>
</organism>
<dbReference type="InterPro" id="IPR002043">
    <property type="entry name" value="UDG_fam1"/>
</dbReference>
<dbReference type="GO" id="GO:0004844">
    <property type="term" value="F:uracil DNA N-glycosylase activity"/>
    <property type="evidence" value="ECO:0007669"/>
    <property type="project" value="UniProtKB-UniRule"/>
</dbReference>
<feature type="compositionally biased region" description="Low complexity" evidence="8">
    <location>
        <begin position="81"/>
        <end position="97"/>
    </location>
</feature>
<dbReference type="GO" id="GO:0005634">
    <property type="term" value="C:nucleus"/>
    <property type="evidence" value="ECO:0007669"/>
    <property type="project" value="UniProtKB-SubCell"/>
</dbReference>
<dbReference type="SUPFAM" id="SSF52141">
    <property type="entry name" value="Uracil-DNA glycosylase-like"/>
    <property type="match status" value="1"/>
</dbReference>
<dbReference type="CDD" id="cd10027">
    <property type="entry name" value="UDG-F1-like"/>
    <property type="match status" value="1"/>
</dbReference>
<evidence type="ECO:0000256" key="1">
    <source>
        <dbReference type="ARBA" id="ARBA00008184"/>
    </source>
</evidence>
<dbReference type="NCBIfam" id="NF003588">
    <property type="entry name" value="PRK05254.1-1"/>
    <property type="match status" value="1"/>
</dbReference>
<evidence type="ECO:0000313" key="10">
    <source>
        <dbReference type="WBParaSite" id="MCU_008892-RA"/>
    </source>
</evidence>
<keyword evidence="4 5" id="KW-0234">DNA repair</keyword>
<evidence type="ECO:0000256" key="5">
    <source>
        <dbReference type="HAMAP-Rule" id="MF_03166"/>
    </source>
</evidence>
<dbReference type="Gene3D" id="3.40.470.10">
    <property type="entry name" value="Uracil-DNA glycosylase-like domain"/>
    <property type="match status" value="1"/>
</dbReference>
<reference evidence="10" key="1">
    <citation type="submission" date="2019-11" db="UniProtKB">
        <authorList>
            <consortium name="WormBaseParasite"/>
        </authorList>
    </citation>
    <scope>IDENTIFICATION</scope>
</reference>
<evidence type="ECO:0000256" key="3">
    <source>
        <dbReference type="ARBA" id="ARBA00022801"/>
    </source>
</evidence>
<dbReference type="GO" id="GO:0097510">
    <property type="term" value="P:base-excision repair, AP site formation via deaminated base removal"/>
    <property type="evidence" value="ECO:0007669"/>
    <property type="project" value="TreeGrafter"/>
</dbReference>
<dbReference type="Pfam" id="PF03167">
    <property type="entry name" value="UDG"/>
    <property type="match status" value="1"/>
</dbReference>
<dbReference type="PANTHER" id="PTHR11264:SF0">
    <property type="entry name" value="URACIL-DNA GLYCOSYLASE"/>
    <property type="match status" value="1"/>
</dbReference>
<evidence type="ECO:0000256" key="6">
    <source>
        <dbReference type="PROSITE-ProRule" id="PRU10072"/>
    </source>
</evidence>
<dbReference type="GO" id="GO:0005739">
    <property type="term" value="C:mitochondrion"/>
    <property type="evidence" value="ECO:0007669"/>
    <property type="project" value="UniProtKB-SubCell"/>
</dbReference>
<comment type="similarity">
    <text evidence="1 5 7">Belongs to the uracil-DNA glycosylase (UDG) superfamily. UNG family.</text>
</comment>
<keyword evidence="2 5" id="KW-0227">DNA damage</keyword>
<dbReference type="SMART" id="SM00987">
    <property type="entry name" value="UreE_C"/>
    <property type="match status" value="1"/>
</dbReference>
<keyword evidence="5" id="KW-0496">Mitochondrion</keyword>
<dbReference type="WBParaSite" id="MCU_008892-RA">
    <property type="protein sequence ID" value="MCU_008892-RA"/>
    <property type="gene ID" value="MCU_008892"/>
</dbReference>
<accession>A0A5K3FJD4</accession>
<dbReference type="EC" id="3.2.2.27" evidence="5 7"/>
<comment type="function">
    <text evidence="5 7">Excises uracil residues from the DNA which can arise as a result of misincorporation of dUMP residues by DNA polymerase or due to deamination of cytosine.</text>
</comment>
<dbReference type="InterPro" id="IPR005122">
    <property type="entry name" value="Uracil-DNA_glycosylase-like"/>
</dbReference>
<dbReference type="HAMAP" id="MF_00148">
    <property type="entry name" value="UDG"/>
    <property type="match status" value="1"/>
</dbReference>
<comment type="subcellular location">
    <subcellularLocation>
        <location evidence="5">Mitochondrion</location>
    </subcellularLocation>
    <subcellularLocation>
        <location evidence="5">Nucleus</location>
    </subcellularLocation>
</comment>
<evidence type="ECO:0000256" key="7">
    <source>
        <dbReference type="RuleBase" id="RU003780"/>
    </source>
</evidence>
<evidence type="ECO:0000259" key="9">
    <source>
        <dbReference type="SMART" id="SM00986"/>
    </source>
</evidence>
<dbReference type="SMART" id="SM00986">
    <property type="entry name" value="UDG"/>
    <property type="match status" value="1"/>
</dbReference>
<name>A0A5K3FJD4_MESCO</name>
<evidence type="ECO:0000256" key="2">
    <source>
        <dbReference type="ARBA" id="ARBA00022763"/>
    </source>
</evidence>
<evidence type="ECO:0000256" key="8">
    <source>
        <dbReference type="SAM" id="MobiDB-lite"/>
    </source>
</evidence>